<dbReference type="Gene3D" id="3.10.580.10">
    <property type="entry name" value="CBS-domain"/>
    <property type="match status" value="1"/>
</dbReference>
<dbReference type="InterPro" id="IPR046342">
    <property type="entry name" value="CBS_dom_sf"/>
</dbReference>
<dbReference type="InterPro" id="IPR007055">
    <property type="entry name" value="BON_dom"/>
</dbReference>
<dbReference type="EMBL" id="JAUSWC010000019">
    <property type="protein sequence ID" value="MDQ0490081.1"/>
    <property type="molecule type" value="Genomic_DNA"/>
</dbReference>
<proteinExistence type="predicted"/>
<reference evidence="6 7" key="1">
    <citation type="submission" date="2023-07" db="EMBL/GenBank/DDBJ databases">
        <title>Genomic Encyclopedia of Type Strains, Phase IV (KMG-IV): sequencing the most valuable type-strain genomes for metagenomic binning, comparative biology and taxonomic classification.</title>
        <authorList>
            <person name="Goeker M."/>
        </authorList>
    </citation>
    <scope>NUCLEOTIDE SEQUENCE [LARGE SCALE GENOMIC DNA]</scope>
    <source>
        <strain evidence="6 7">DSM 40573</strain>
    </source>
</reference>
<dbReference type="PROSITE" id="PS50914">
    <property type="entry name" value="BON"/>
    <property type="match status" value="1"/>
</dbReference>
<organism evidence="6 7">
    <name type="scientific">Streptomyces thermodiastaticus</name>
    <dbReference type="NCBI Taxonomy" id="44061"/>
    <lineage>
        <taxon>Bacteria</taxon>
        <taxon>Bacillati</taxon>
        <taxon>Actinomycetota</taxon>
        <taxon>Actinomycetes</taxon>
        <taxon>Kitasatosporales</taxon>
        <taxon>Streptomycetaceae</taxon>
        <taxon>Streptomyces</taxon>
    </lineage>
</organism>
<feature type="domain" description="CBS" evidence="5">
    <location>
        <begin position="93"/>
        <end position="149"/>
    </location>
</feature>
<evidence type="ECO:0000259" key="4">
    <source>
        <dbReference type="PROSITE" id="PS50914"/>
    </source>
</evidence>
<protein>
    <submittedName>
        <fullName evidence="6">CBS-domain-containing membrane protein</fullName>
    </submittedName>
</protein>
<dbReference type="SMART" id="SM00116">
    <property type="entry name" value="CBS"/>
    <property type="match status" value="2"/>
</dbReference>
<gene>
    <name evidence="6" type="ORF">QO019_004962</name>
</gene>
<dbReference type="PANTHER" id="PTHR43080">
    <property type="entry name" value="CBS DOMAIN-CONTAINING PROTEIN CBSX3, MITOCHONDRIAL"/>
    <property type="match status" value="1"/>
</dbReference>
<dbReference type="Proteomes" id="UP001236795">
    <property type="component" value="Unassembled WGS sequence"/>
</dbReference>
<dbReference type="SUPFAM" id="SSF54631">
    <property type="entry name" value="CBS-domain pair"/>
    <property type="match status" value="1"/>
</dbReference>
<evidence type="ECO:0000256" key="1">
    <source>
        <dbReference type="ARBA" id="ARBA00023122"/>
    </source>
</evidence>
<dbReference type="InterPro" id="IPR017080">
    <property type="entry name" value="UCP036990_CBS_BON"/>
</dbReference>
<dbReference type="CDD" id="cd04586">
    <property type="entry name" value="CBS_pair_BON_assoc"/>
    <property type="match status" value="1"/>
</dbReference>
<evidence type="ECO:0000313" key="6">
    <source>
        <dbReference type="EMBL" id="MDQ0490081.1"/>
    </source>
</evidence>
<name>A0ABU0KKY5_9ACTN</name>
<dbReference type="Pfam" id="PF04972">
    <property type="entry name" value="BON"/>
    <property type="match status" value="1"/>
</dbReference>
<dbReference type="RefSeq" id="WP_258901916.1">
    <property type="nucleotide sequence ID" value="NZ_JAUSWC010000019.1"/>
</dbReference>
<dbReference type="PIRSF" id="PIRSF036990">
    <property type="entry name" value="UCP036990_CBS_BON"/>
    <property type="match status" value="1"/>
</dbReference>
<feature type="domain" description="BON" evidence="4">
    <location>
        <begin position="146"/>
        <end position="215"/>
    </location>
</feature>
<evidence type="ECO:0000256" key="2">
    <source>
        <dbReference type="PROSITE-ProRule" id="PRU00703"/>
    </source>
</evidence>
<dbReference type="PROSITE" id="PS51371">
    <property type="entry name" value="CBS"/>
    <property type="match status" value="2"/>
</dbReference>
<dbReference type="PANTHER" id="PTHR43080:SF29">
    <property type="entry name" value="OS02G0818000 PROTEIN"/>
    <property type="match status" value="1"/>
</dbReference>
<sequence length="240" mass="25051">MKATEVGAVMTRDVVTAAYGTPLGDVVRVLGERRVGGLPVTDEDGRVIGVISTPDLARSRPRRTPEGASGPGWAGLMSRMPGLGRARTAGDVMTAPAVTVGARATVTEASWLMTGHGVARLPVVDDEERLVGIVTRGDLLRPVLRTDAEIERAVRRDVLGATLWLTPRALAVAVEDGVVTLTGRLEKRGDVDMAVRAASRIDGVVAVVDQLSYRVDDTRAAVETAGIAGAVGTEEPVAGT</sequence>
<dbReference type="Gene3D" id="3.30.1340.30">
    <property type="match status" value="1"/>
</dbReference>
<evidence type="ECO:0000313" key="7">
    <source>
        <dbReference type="Proteomes" id="UP001236795"/>
    </source>
</evidence>
<evidence type="ECO:0000256" key="3">
    <source>
        <dbReference type="SAM" id="MobiDB-lite"/>
    </source>
</evidence>
<accession>A0ABU0KKY5</accession>
<keyword evidence="7" id="KW-1185">Reference proteome</keyword>
<keyword evidence="1 2" id="KW-0129">CBS domain</keyword>
<dbReference type="InterPro" id="IPR051257">
    <property type="entry name" value="Diverse_CBS-Domain"/>
</dbReference>
<dbReference type="Pfam" id="PF00571">
    <property type="entry name" value="CBS"/>
    <property type="match status" value="2"/>
</dbReference>
<feature type="region of interest" description="Disordered" evidence="3">
    <location>
        <begin position="55"/>
        <end position="76"/>
    </location>
</feature>
<evidence type="ECO:0000259" key="5">
    <source>
        <dbReference type="PROSITE" id="PS51371"/>
    </source>
</evidence>
<comment type="caution">
    <text evidence="6">The sequence shown here is derived from an EMBL/GenBank/DDBJ whole genome shotgun (WGS) entry which is preliminary data.</text>
</comment>
<dbReference type="InterPro" id="IPR000644">
    <property type="entry name" value="CBS_dom"/>
</dbReference>
<feature type="domain" description="CBS" evidence="5">
    <location>
        <begin position="10"/>
        <end position="66"/>
    </location>
</feature>